<dbReference type="Gene3D" id="3.30.9.10">
    <property type="entry name" value="D-Amino Acid Oxidase, subunit A, domain 2"/>
    <property type="match status" value="1"/>
</dbReference>
<proteinExistence type="predicted"/>
<evidence type="ECO:0000256" key="1">
    <source>
        <dbReference type="ARBA" id="ARBA00023002"/>
    </source>
</evidence>
<dbReference type="SUPFAM" id="SSF54373">
    <property type="entry name" value="FAD-linked reductases, C-terminal domain"/>
    <property type="match status" value="1"/>
</dbReference>
<sequence length="372" mass="40375">MAETSKIVILGGGVVGCSIAYYLSREGVKSTIIEREGIGSQASGYSVGGLNPLEGSHIPGQLAPLAIESYRMHADLWEWLKEETRICFQGRVTEMVTLAFSEAEIPGLFKSLEYFENASSDGFSGCWMDAKELLNLEPRLSSKLIGGALLRGNRALDSFEFTRALADAAGKRGVAFRHGLVETFKTDGNRVYRVILGDGEIDCEQVVLAAGPWSGQLVRCLNLDLPVEPLKGELLRMKLPGLRLPCDFIGDGFSIYAKPDGLVWCGTTEEWQGFDRKPSDSARASILKGAMRILPDIAKAELIKHTACLRPMTTDAMPVIGRAPGWDNVFLATGAGRKGILLSTGMGKSITDLLTARTTEISIEHCSPERYG</sequence>
<accession>A0A2Z4AE32</accession>
<dbReference type="AlphaFoldDB" id="A0A2Z4AE32"/>
<evidence type="ECO:0000313" key="5">
    <source>
        <dbReference type="Proteomes" id="UP000247465"/>
    </source>
</evidence>
<reference evidence="4 5" key="1">
    <citation type="submission" date="2018-06" db="EMBL/GenBank/DDBJ databases">
        <title>Draft Genome Sequence of a Novel Marine Bacterium Related to the Verrucomicrobia.</title>
        <authorList>
            <person name="Vosseberg J."/>
            <person name="Martijn J."/>
            <person name="Ettema T.J.G."/>
        </authorList>
    </citation>
    <scope>NUCLEOTIDE SEQUENCE [LARGE SCALE GENOMIC DNA]</scope>
    <source>
        <strain evidence="4">TARA_B100001123</strain>
    </source>
</reference>
<dbReference type="EC" id="1.4.3.19" evidence="4"/>
<organism evidence="4 5">
    <name type="scientific">Candidatus Moanibacter tarae</name>
    <dbReference type="NCBI Taxonomy" id="2200854"/>
    <lineage>
        <taxon>Bacteria</taxon>
        <taxon>Pseudomonadati</taxon>
        <taxon>Verrucomicrobiota</taxon>
        <taxon>Opitutia</taxon>
        <taxon>Puniceicoccales</taxon>
        <taxon>Puniceicoccales incertae sedis</taxon>
        <taxon>Candidatus Moanibacter</taxon>
    </lineage>
</organism>
<gene>
    <name evidence="4" type="primary">thiO_1</name>
    <name evidence="4" type="ORF">DF168_00389</name>
</gene>
<dbReference type="GO" id="GO:0005737">
    <property type="term" value="C:cytoplasm"/>
    <property type="evidence" value="ECO:0007669"/>
    <property type="project" value="TreeGrafter"/>
</dbReference>
<evidence type="ECO:0000256" key="2">
    <source>
        <dbReference type="SAM" id="Phobius"/>
    </source>
</evidence>
<dbReference type="InterPro" id="IPR006076">
    <property type="entry name" value="FAD-dep_OxRdtase"/>
</dbReference>
<dbReference type="Gene3D" id="3.50.50.60">
    <property type="entry name" value="FAD/NAD(P)-binding domain"/>
    <property type="match status" value="1"/>
</dbReference>
<dbReference type="InterPro" id="IPR036188">
    <property type="entry name" value="FAD/NAD-bd_sf"/>
</dbReference>
<dbReference type="Pfam" id="PF01266">
    <property type="entry name" value="DAO"/>
    <property type="match status" value="1"/>
</dbReference>
<dbReference type="GO" id="GO:0043799">
    <property type="term" value="F:glycine oxidase activity"/>
    <property type="evidence" value="ECO:0007669"/>
    <property type="project" value="UniProtKB-EC"/>
</dbReference>
<evidence type="ECO:0000313" key="4">
    <source>
        <dbReference type="EMBL" id="AWT59208.1"/>
    </source>
</evidence>
<dbReference type="EMBL" id="CP029803">
    <property type="protein sequence ID" value="AWT59208.1"/>
    <property type="molecule type" value="Genomic_DNA"/>
</dbReference>
<dbReference type="PANTHER" id="PTHR13847">
    <property type="entry name" value="SARCOSINE DEHYDROGENASE-RELATED"/>
    <property type="match status" value="1"/>
</dbReference>
<dbReference type="KEGG" id="mtar:DF168_00389"/>
<keyword evidence="2" id="KW-1133">Transmembrane helix</keyword>
<name>A0A2Z4AE32_9BACT</name>
<keyword evidence="2" id="KW-0812">Transmembrane</keyword>
<protein>
    <submittedName>
        <fullName evidence="4">Glycine oxidase</fullName>
        <ecNumber evidence="4">1.4.3.19</ecNumber>
    </submittedName>
</protein>
<dbReference type="PANTHER" id="PTHR13847:SF289">
    <property type="entry name" value="GLYCINE OXIDASE"/>
    <property type="match status" value="1"/>
</dbReference>
<keyword evidence="1 4" id="KW-0560">Oxidoreductase</keyword>
<evidence type="ECO:0000259" key="3">
    <source>
        <dbReference type="Pfam" id="PF01266"/>
    </source>
</evidence>
<dbReference type="Proteomes" id="UP000247465">
    <property type="component" value="Chromosome"/>
</dbReference>
<dbReference type="SUPFAM" id="SSF51905">
    <property type="entry name" value="FAD/NAD(P)-binding domain"/>
    <property type="match status" value="1"/>
</dbReference>
<dbReference type="PROSITE" id="PS51257">
    <property type="entry name" value="PROKAR_LIPOPROTEIN"/>
    <property type="match status" value="1"/>
</dbReference>
<keyword evidence="2" id="KW-0472">Membrane</keyword>
<feature type="transmembrane region" description="Helical" evidence="2">
    <location>
        <begin position="7"/>
        <end position="24"/>
    </location>
</feature>
<feature type="domain" description="FAD dependent oxidoreductase" evidence="3">
    <location>
        <begin position="6"/>
        <end position="353"/>
    </location>
</feature>